<sequence>MVVELKNKPGEGGENRVPRLGQQSKRMVQSVNMIYCQEKSYNSHSHFSQQTREAQTHCSTIYVFAATFSHLTEEDGDGAIGAEL</sequence>
<organism evidence="2">
    <name type="scientific">Triticum urartu</name>
    <name type="common">Red wild einkorn</name>
    <name type="synonym">Crithodium urartu</name>
    <dbReference type="NCBI Taxonomy" id="4572"/>
    <lineage>
        <taxon>Eukaryota</taxon>
        <taxon>Viridiplantae</taxon>
        <taxon>Streptophyta</taxon>
        <taxon>Embryophyta</taxon>
        <taxon>Tracheophyta</taxon>
        <taxon>Spermatophyta</taxon>
        <taxon>Magnoliopsida</taxon>
        <taxon>Liliopsida</taxon>
        <taxon>Poales</taxon>
        <taxon>Poaceae</taxon>
        <taxon>BOP clade</taxon>
        <taxon>Pooideae</taxon>
        <taxon>Triticodae</taxon>
        <taxon>Triticeae</taxon>
        <taxon>Triticinae</taxon>
        <taxon>Triticum</taxon>
    </lineage>
</organism>
<dbReference type="AlphaFoldDB" id="M8A5H3"/>
<protein>
    <submittedName>
        <fullName evidence="2">Uncharacterized protein</fullName>
    </submittedName>
</protein>
<proteinExistence type="predicted"/>
<name>M8A5H3_TRIUA</name>
<dbReference type="OMA" id="THCSTIY"/>
<feature type="region of interest" description="Disordered" evidence="1">
    <location>
        <begin position="1"/>
        <end position="23"/>
    </location>
</feature>
<evidence type="ECO:0000313" key="2">
    <source>
        <dbReference type="EMBL" id="EMS67627.1"/>
    </source>
</evidence>
<reference evidence="2" key="1">
    <citation type="journal article" date="2013" name="Nature">
        <title>Draft genome of the wheat A-genome progenitor Triticum urartu.</title>
        <authorList>
            <person name="Ling H.Q."/>
            <person name="Zhao S."/>
            <person name="Liu D."/>
            <person name="Wang J."/>
            <person name="Sun H."/>
            <person name="Zhang C."/>
            <person name="Fan H."/>
            <person name="Li D."/>
            <person name="Dong L."/>
            <person name="Tao Y."/>
            <person name="Gao C."/>
            <person name="Wu H."/>
            <person name="Li Y."/>
            <person name="Cui Y."/>
            <person name="Guo X."/>
            <person name="Zheng S."/>
            <person name="Wang B."/>
            <person name="Yu K."/>
            <person name="Liang Q."/>
            <person name="Yang W."/>
            <person name="Lou X."/>
            <person name="Chen J."/>
            <person name="Feng M."/>
            <person name="Jian J."/>
            <person name="Zhang X."/>
            <person name="Luo G."/>
            <person name="Jiang Y."/>
            <person name="Liu J."/>
            <person name="Wang Z."/>
            <person name="Sha Y."/>
            <person name="Zhang B."/>
            <person name="Wu H."/>
            <person name="Tang D."/>
            <person name="Shen Q."/>
            <person name="Xue P."/>
            <person name="Zou S."/>
            <person name="Wang X."/>
            <person name="Liu X."/>
            <person name="Wang F."/>
            <person name="Yang Y."/>
            <person name="An X."/>
            <person name="Dong Z."/>
            <person name="Zhang K."/>
            <person name="Zhang X."/>
            <person name="Luo M.C."/>
            <person name="Dvorak J."/>
            <person name="Tong Y."/>
            <person name="Wang J."/>
            <person name="Yang H."/>
            <person name="Li Z."/>
            <person name="Wang D."/>
            <person name="Zhang A."/>
            <person name="Wang J."/>
        </authorList>
    </citation>
    <scope>NUCLEOTIDE SEQUENCE</scope>
</reference>
<accession>M8A5H3</accession>
<dbReference type="EMBL" id="KD017070">
    <property type="protein sequence ID" value="EMS67627.1"/>
    <property type="molecule type" value="Genomic_DNA"/>
</dbReference>
<evidence type="ECO:0000256" key="1">
    <source>
        <dbReference type="SAM" id="MobiDB-lite"/>
    </source>
</evidence>
<feature type="compositionally biased region" description="Basic and acidic residues" evidence="1">
    <location>
        <begin position="1"/>
        <end position="17"/>
    </location>
</feature>
<gene>
    <name evidence="2" type="ORF">TRIUR3_19254</name>
</gene>